<evidence type="ECO:0000256" key="1">
    <source>
        <dbReference type="SAM" id="MobiDB-lite"/>
    </source>
</evidence>
<evidence type="ECO:0000313" key="3">
    <source>
        <dbReference type="Proteomes" id="UP000662572"/>
    </source>
</evidence>
<dbReference type="EMBL" id="BMZB01000003">
    <property type="protein sequence ID" value="GGZ35935.1"/>
    <property type="molecule type" value="Genomic_DNA"/>
</dbReference>
<sequence>MAVASPFVLAVNRFGLGASVSSGALAGDARAALKAEMTPPDPLADLPPTPVLMQQLEVYQAARRDNRKAAAAMPEMAEDMAPEKPEMMAEGKGKKQARQMDDAPDNPRRRVFIDELSARYDGSLRTPVIGFNERLVMFWANHFAVAVNRSLPVGVLAGAYEREAIRPHIFGSFTDLLISVERHPAMLMYLDNHQSIGPNSRANRKGQRGLNENLAREILELHTLGVNGGYAQADVTSFAKVITGWGLDRKAGDFGFNANQHEPGPQTVMGKAYAQGGQDQGLAVLKDLARHPATAKHIAFKLARHFVADVPPPSLVEKLSQSFTRSDGDLKAVYEALIDAPESWNPQPAKIRSPQEHLIAMIRASDAKMKPALVATTLKAMGQPLWEPPGPNGFADTADVWASPEGLSTRLEVANSLSIRAAERLDARELGDSLFGPSLSETTRTAIARAESRSQGLAILFMSPEFMRR</sequence>
<protein>
    <recommendedName>
        <fullName evidence="4">DUF1800 family protein</fullName>
    </recommendedName>
</protein>
<proteinExistence type="predicted"/>
<accession>A0A918Q6G6</accession>
<keyword evidence="3" id="KW-1185">Reference proteome</keyword>
<organism evidence="2 3">
    <name type="scientific">Asticcacaulis endophyticus</name>
    <dbReference type="NCBI Taxonomy" id="1395890"/>
    <lineage>
        <taxon>Bacteria</taxon>
        <taxon>Pseudomonadati</taxon>
        <taxon>Pseudomonadota</taxon>
        <taxon>Alphaproteobacteria</taxon>
        <taxon>Caulobacterales</taxon>
        <taxon>Caulobacteraceae</taxon>
        <taxon>Asticcacaulis</taxon>
    </lineage>
</organism>
<name>A0A918Q6G6_9CAUL</name>
<dbReference type="InterPro" id="IPR014917">
    <property type="entry name" value="DUF1800"/>
</dbReference>
<reference evidence="2" key="1">
    <citation type="journal article" date="2014" name="Int. J. Syst. Evol. Microbiol.">
        <title>Complete genome sequence of Corynebacterium casei LMG S-19264T (=DSM 44701T), isolated from a smear-ripened cheese.</title>
        <authorList>
            <consortium name="US DOE Joint Genome Institute (JGI-PGF)"/>
            <person name="Walter F."/>
            <person name="Albersmeier A."/>
            <person name="Kalinowski J."/>
            <person name="Ruckert C."/>
        </authorList>
    </citation>
    <scope>NUCLEOTIDE SEQUENCE</scope>
    <source>
        <strain evidence="2">KCTC 32296</strain>
    </source>
</reference>
<dbReference type="Proteomes" id="UP000662572">
    <property type="component" value="Unassembled WGS sequence"/>
</dbReference>
<gene>
    <name evidence="2" type="ORF">GCM10011273_22700</name>
</gene>
<evidence type="ECO:0008006" key="4">
    <source>
        <dbReference type="Google" id="ProtNLM"/>
    </source>
</evidence>
<dbReference type="Pfam" id="PF08811">
    <property type="entry name" value="DUF1800"/>
    <property type="match status" value="1"/>
</dbReference>
<reference evidence="2" key="2">
    <citation type="submission" date="2020-09" db="EMBL/GenBank/DDBJ databases">
        <authorList>
            <person name="Sun Q."/>
            <person name="Kim S."/>
        </authorList>
    </citation>
    <scope>NUCLEOTIDE SEQUENCE</scope>
    <source>
        <strain evidence="2">KCTC 32296</strain>
    </source>
</reference>
<feature type="region of interest" description="Disordered" evidence="1">
    <location>
        <begin position="82"/>
        <end position="106"/>
    </location>
</feature>
<dbReference type="RefSeq" id="WP_189486595.1">
    <property type="nucleotide sequence ID" value="NZ_BMZB01000003.1"/>
</dbReference>
<dbReference type="AlphaFoldDB" id="A0A918Q6G6"/>
<comment type="caution">
    <text evidence="2">The sequence shown here is derived from an EMBL/GenBank/DDBJ whole genome shotgun (WGS) entry which is preliminary data.</text>
</comment>
<evidence type="ECO:0000313" key="2">
    <source>
        <dbReference type="EMBL" id="GGZ35935.1"/>
    </source>
</evidence>